<dbReference type="AlphaFoldDB" id="A0A9D1SHT8"/>
<comment type="similarity">
    <text evidence="1">Belongs to the SMC family. SbcC subfamily.</text>
</comment>
<feature type="coiled-coil region" evidence="4">
    <location>
        <begin position="406"/>
        <end position="447"/>
    </location>
</feature>
<evidence type="ECO:0000256" key="3">
    <source>
        <dbReference type="ARBA" id="ARBA00013368"/>
    </source>
</evidence>
<dbReference type="PANTHER" id="PTHR32114">
    <property type="entry name" value="ABC TRANSPORTER ABCH.3"/>
    <property type="match status" value="1"/>
</dbReference>
<dbReference type="Proteomes" id="UP000824094">
    <property type="component" value="Unassembled WGS sequence"/>
</dbReference>
<protein>
    <recommendedName>
        <fullName evidence="3">Nuclease SbcCD subunit C</fullName>
    </recommendedName>
</protein>
<comment type="subunit">
    <text evidence="2">Heterodimer of SbcC and SbcD.</text>
</comment>
<dbReference type="PANTHER" id="PTHR32114:SF2">
    <property type="entry name" value="ABC TRANSPORTER ABCH.3"/>
    <property type="match status" value="1"/>
</dbReference>
<keyword evidence="4" id="KW-0175">Coiled coil</keyword>
<evidence type="ECO:0000256" key="4">
    <source>
        <dbReference type="SAM" id="Coils"/>
    </source>
</evidence>
<feature type="coiled-coil region" evidence="4">
    <location>
        <begin position="355"/>
        <end position="382"/>
    </location>
</feature>
<name>A0A9D1SHT8_9FIRM</name>
<reference evidence="5" key="2">
    <citation type="journal article" date="2021" name="PeerJ">
        <title>Extensive microbial diversity within the chicken gut microbiome revealed by metagenomics and culture.</title>
        <authorList>
            <person name="Gilroy R."/>
            <person name="Ravi A."/>
            <person name="Getino M."/>
            <person name="Pursley I."/>
            <person name="Horton D.L."/>
            <person name="Alikhan N.F."/>
            <person name="Baker D."/>
            <person name="Gharbi K."/>
            <person name="Hall N."/>
            <person name="Watson M."/>
            <person name="Adriaenssens E.M."/>
            <person name="Foster-Nyarko E."/>
            <person name="Jarju S."/>
            <person name="Secka A."/>
            <person name="Antonio M."/>
            <person name="Oren A."/>
            <person name="Chaudhuri R.R."/>
            <person name="La Ragione R."/>
            <person name="Hildebrand F."/>
            <person name="Pallen M.J."/>
        </authorList>
    </citation>
    <scope>NUCLEOTIDE SEQUENCE</scope>
    <source>
        <strain evidence="5">18911</strain>
    </source>
</reference>
<evidence type="ECO:0000313" key="5">
    <source>
        <dbReference type="EMBL" id="HIU60157.1"/>
    </source>
</evidence>
<dbReference type="Gene3D" id="3.40.50.300">
    <property type="entry name" value="P-loop containing nucleotide triphosphate hydrolases"/>
    <property type="match status" value="1"/>
</dbReference>
<feature type="coiled-coil region" evidence="4">
    <location>
        <begin position="215"/>
        <end position="292"/>
    </location>
</feature>
<evidence type="ECO:0000256" key="1">
    <source>
        <dbReference type="ARBA" id="ARBA00006930"/>
    </source>
</evidence>
<proteinExistence type="inferred from homology"/>
<evidence type="ECO:0000313" key="6">
    <source>
        <dbReference type="Proteomes" id="UP000824094"/>
    </source>
</evidence>
<evidence type="ECO:0000256" key="2">
    <source>
        <dbReference type="ARBA" id="ARBA00011322"/>
    </source>
</evidence>
<reference evidence="5" key="1">
    <citation type="submission" date="2020-10" db="EMBL/GenBank/DDBJ databases">
        <authorList>
            <person name="Gilroy R."/>
        </authorList>
    </citation>
    <scope>NUCLEOTIDE SEQUENCE</scope>
    <source>
        <strain evidence="5">18911</strain>
    </source>
</reference>
<feature type="coiled-coil region" evidence="4">
    <location>
        <begin position="511"/>
        <end position="545"/>
    </location>
</feature>
<gene>
    <name evidence="5" type="ORF">IAB05_02055</name>
</gene>
<organism evidence="5 6">
    <name type="scientific">Candidatus Stercoripulliclostridium merdigallinarum</name>
    <dbReference type="NCBI Taxonomy" id="2840951"/>
    <lineage>
        <taxon>Bacteria</taxon>
        <taxon>Bacillati</taxon>
        <taxon>Bacillota</taxon>
        <taxon>Clostridia</taxon>
        <taxon>Eubacteriales</taxon>
        <taxon>Candidatus Stercoripulliclostridium</taxon>
    </lineage>
</organism>
<feature type="coiled-coil region" evidence="4">
    <location>
        <begin position="733"/>
        <end position="760"/>
    </location>
</feature>
<dbReference type="EMBL" id="DVNF01000065">
    <property type="protein sequence ID" value="HIU60157.1"/>
    <property type="molecule type" value="Genomic_DNA"/>
</dbReference>
<accession>A0A9D1SHT8</accession>
<sequence>MKLNNLTIQGNNREKAIDFGNKVAGAVIVADTDIELVRDSLAFVFYGAGAEAFKGAEARLSFTVEDGDYLLSRSVQELPDGGEKESVLLTSSDGKTVYADDAEGVNAFVAEKVGLDAGGFMKLAVMDRELTAPLTADTVTRESFVAEMMADFATSEKVMAKYSAMKQQEAALMEQIEAVAPVTRDELRQQQMVAESDRIALDGVRADLDAVGLELQFAEKYREELNDYNEALEKLDKLAARNNEMADLASRAANSDAASNLSKIFTVYDASKAALQREAEEIKAAEAAQQERVDRVKAGESSLNAVSKDYMAAAIRCDELGKAVIDELKSLSDDPKSFKMGKLVDSYYAGYEPRKQELTKESENLTKELAALDERSKEIRDRMSEIRVSADYKRAVQEGAVYEESLARLTVESEDSSKRTEQLEQQLTELKEKRNEVGAALKTAQKDLDAVKKDICGEHACVEDAVNAQVYYKQTIYYKHLFVSDNEVELKAVEDKIENVKYASDAYSERLKKMRANSDEVKAHKAKLEEKLHLLNEKLTEYMSYNRLREIASTVEYGSHCPVCDGFVTYKKELPIRDTKALDDRIKAVENEIKKDADAISAAESNIGQLAAATKVSAEYLENLMAVKAAKQKAIDDVLAEYSVDSIAALFALVDKAVKDGNALTIKVDRYRKLSGEVECMGKEVAFIDAEIKRIGSELLPAESQKRSDIANEVSEIEKLYLACNVHFNGESAGDLLKKLEVIEEEYEKLADELEANRTHAAMLADTLSNVNSELFSIVNRTVPVTVDGKELEYKEAVAKAEADYLKALIDEYEGAKEAKENAKVFIRATRTVVDEARKAAADGDKELIAMRARHAGSEQIHNELYANYIPQFEAIGLHTLADIDRLVMSEEEIKEARETLFKYDEDVVGTKEAVNVYKQGIDEHVGYYDNYDNNIMRRDALKKEEDAAIMKLGASISLRADMEERYNKLVSLNKQLAYLQARLKGIDDLSAAIKEGAILASDLAELIAARLDETVRYISQNRYATARDDSGAVRLVLTAGKGRIRYDKPTKEEAMLLPLASAAAFFEVMSALLAGDIVPLIQVSVAECDKQSLSPLVEYAKEHDIVVFPDDDAIFFRAVSKINI</sequence>
<comment type="caution">
    <text evidence="5">The sequence shown here is derived from an EMBL/GenBank/DDBJ whole genome shotgun (WGS) entry which is preliminary data.</text>
</comment>
<dbReference type="InterPro" id="IPR027417">
    <property type="entry name" value="P-loop_NTPase"/>
</dbReference>